<protein>
    <recommendedName>
        <fullName evidence="17">Calcium-dependent protein kinase</fullName>
    </recommendedName>
</protein>
<keyword evidence="16" id="KW-1185">Reference proteome</keyword>
<keyword evidence="5" id="KW-0677">Repeat</keyword>
<dbReference type="Pfam" id="PF00069">
    <property type="entry name" value="Pkinase"/>
    <property type="match status" value="1"/>
</dbReference>
<keyword evidence="6 11" id="KW-0547">Nucleotide-binding</keyword>
<sequence length="570" mass="63332">MGCHCSKAVDASGPRATKASSADATASTASRKSVIEHLSKTKPGIKNTRIHRRDITEVYEILGDRVLGTGMNGEVYLARNKATGKTVAVKTLSTENLNSRKFELLRNEVEIYLHLDHPNVCRLLEVYEDPTSVRLVMEACTGKELFERLASKKKYGEKDAAQVTKQMLDAVHYCHNQNICHRDLKLENWVYADSSENAPLRLIDFGFSKVFTQNQPMTAMHGTVYYVAPEVLEGSYDSKCDVWSIGVIVYMLLSGAPPFGGTTDAQIINNVKTGEFSFQGPRWAGISDAAKSFITSLLQRDPSKRPSALEASKHEWITSNLVRTSSENGEDAGDIDRSVLEGLCQFSRQNGIKRAALGMIAFSMSSNELLENLEKEFKALDIDGSGTIKLHGLKQALMKYLGTDGDEAERVFKKLDQSGDDEIHYSEFLAACLLTRLAMNERYIQEVFDKLDVDKTGFISAENLRSVLGDSYCGTSVEELVRQVDYKCNGRIDFDEFVRALTEQREVELEAEAVDPDRGTAQLEILRSISRSFIELAVDEVTSPNDVTVTEGLKCNPTEKGSFGFNLNNE</sequence>
<feature type="domain" description="EF-hand" evidence="14">
    <location>
        <begin position="477"/>
        <end position="507"/>
    </location>
</feature>
<keyword evidence="4" id="KW-0808">Transferase</keyword>
<evidence type="ECO:0000313" key="16">
    <source>
        <dbReference type="Proteomes" id="UP000591131"/>
    </source>
</evidence>
<dbReference type="Gene3D" id="1.10.238.10">
    <property type="entry name" value="EF-hand"/>
    <property type="match status" value="2"/>
</dbReference>
<evidence type="ECO:0000256" key="10">
    <source>
        <dbReference type="ARBA" id="ARBA00024334"/>
    </source>
</evidence>
<dbReference type="InterPro" id="IPR011992">
    <property type="entry name" value="EF-hand-dom_pair"/>
</dbReference>
<evidence type="ECO:0000256" key="7">
    <source>
        <dbReference type="ARBA" id="ARBA00022777"/>
    </source>
</evidence>
<organism evidence="15 16">
    <name type="scientific">Perkinsus chesapeaki</name>
    <name type="common">Clam parasite</name>
    <name type="synonym">Perkinsus andrewsi</name>
    <dbReference type="NCBI Taxonomy" id="330153"/>
    <lineage>
        <taxon>Eukaryota</taxon>
        <taxon>Sar</taxon>
        <taxon>Alveolata</taxon>
        <taxon>Perkinsozoa</taxon>
        <taxon>Perkinsea</taxon>
        <taxon>Perkinsida</taxon>
        <taxon>Perkinsidae</taxon>
        <taxon>Perkinsus</taxon>
    </lineage>
</organism>
<comment type="similarity">
    <text evidence="10">Belongs to the protein kinase superfamily. Ser/Thr protein kinase family. CDPK subfamily.</text>
</comment>
<dbReference type="CDD" id="cd05117">
    <property type="entry name" value="STKc_CAMK"/>
    <property type="match status" value="1"/>
</dbReference>
<dbReference type="InterPro" id="IPR050205">
    <property type="entry name" value="CDPK_Ser/Thr_kinases"/>
</dbReference>
<evidence type="ECO:0008006" key="17">
    <source>
        <dbReference type="Google" id="ProtNLM"/>
    </source>
</evidence>
<dbReference type="Gene3D" id="1.10.510.10">
    <property type="entry name" value="Transferase(Phosphotransferase) domain 1"/>
    <property type="match status" value="1"/>
</dbReference>
<feature type="compositionally biased region" description="Low complexity" evidence="12">
    <location>
        <begin position="15"/>
        <end position="32"/>
    </location>
</feature>
<dbReference type="CDD" id="cd00051">
    <property type="entry name" value="EFh"/>
    <property type="match status" value="1"/>
</dbReference>
<evidence type="ECO:0000256" key="6">
    <source>
        <dbReference type="ARBA" id="ARBA00022741"/>
    </source>
</evidence>
<keyword evidence="8" id="KW-0106">Calcium</keyword>
<evidence type="ECO:0000256" key="2">
    <source>
        <dbReference type="ARBA" id="ARBA00011245"/>
    </source>
</evidence>
<keyword evidence="9 11" id="KW-0067">ATP-binding</keyword>
<evidence type="ECO:0000259" key="14">
    <source>
        <dbReference type="PROSITE" id="PS50222"/>
    </source>
</evidence>
<dbReference type="InterPro" id="IPR011009">
    <property type="entry name" value="Kinase-like_dom_sf"/>
</dbReference>
<dbReference type="InterPro" id="IPR000719">
    <property type="entry name" value="Prot_kinase_dom"/>
</dbReference>
<dbReference type="Pfam" id="PF13499">
    <property type="entry name" value="EF-hand_7"/>
    <property type="match status" value="2"/>
</dbReference>
<dbReference type="FunFam" id="3.30.200.20:FF:000042">
    <property type="entry name" value="Aurora kinase A"/>
    <property type="match status" value="1"/>
</dbReference>
<accession>A0A7J6N4M0</accession>
<feature type="binding site" evidence="11">
    <location>
        <position position="90"/>
    </location>
    <ligand>
        <name>ATP</name>
        <dbReference type="ChEBI" id="CHEBI:30616"/>
    </ligand>
</feature>
<evidence type="ECO:0000256" key="5">
    <source>
        <dbReference type="ARBA" id="ARBA00022737"/>
    </source>
</evidence>
<evidence type="ECO:0000256" key="1">
    <source>
        <dbReference type="ARBA" id="ARBA00001946"/>
    </source>
</evidence>
<comment type="caution">
    <text evidence="15">The sequence shown here is derived from an EMBL/GenBank/DDBJ whole genome shotgun (WGS) entry which is preliminary data.</text>
</comment>
<name>A0A7J6N4M0_PERCH</name>
<dbReference type="GO" id="GO:0005509">
    <property type="term" value="F:calcium ion binding"/>
    <property type="evidence" value="ECO:0007669"/>
    <property type="project" value="InterPro"/>
</dbReference>
<feature type="domain" description="Protein kinase" evidence="13">
    <location>
        <begin position="61"/>
        <end position="317"/>
    </location>
</feature>
<keyword evidence="3" id="KW-0723">Serine/threonine-protein kinase</keyword>
<evidence type="ECO:0000313" key="15">
    <source>
        <dbReference type="EMBL" id="KAF4677891.1"/>
    </source>
</evidence>
<evidence type="ECO:0000259" key="13">
    <source>
        <dbReference type="PROSITE" id="PS50011"/>
    </source>
</evidence>
<dbReference type="GO" id="GO:0004674">
    <property type="term" value="F:protein serine/threonine kinase activity"/>
    <property type="evidence" value="ECO:0007669"/>
    <property type="project" value="UniProtKB-KW"/>
</dbReference>
<evidence type="ECO:0000256" key="11">
    <source>
        <dbReference type="PROSITE-ProRule" id="PRU10141"/>
    </source>
</evidence>
<feature type="region of interest" description="Disordered" evidence="12">
    <location>
        <begin position="1"/>
        <end position="40"/>
    </location>
</feature>
<feature type="domain" description="EF-hand" evidence="14">
    <location>
        <begin position="403"/>
        <end position="438"/>
    </location>
</feature>
<dbReference type="GO" id="GO:0005524">
    <property type="term" value="F:ATP binding"/>
    <property type="evidence" value="ECO:0007669"/>
    <property type="project" value="UniProtKB-UniRule"/>
</dbReference>
<dbReference type="SUPFAM" id="SSF56112">
    <property type="entry name" value="Protein kinase-like (PK-like)"/>
    <property type="match status" value="1"/>
</dbReference>
<dbReference type="PANTHER" id="PTHR24349">
    <property type="entry name" value="SERINE/THREONINE-PROTEIN KINASE"/>
    <property type="match status" value="1"/>
</dbReference>
<comment type="subunit">
    <text evidence="2">Monomer.</text>
</comment>
<dbReference type="InterPro" id="IPR002048">
    <property type="entry name" value="EF_hand_dom"/>
</dbReference>
<proteinExistence type="inferred from homology"/>
<keyword evidence="7" id="KW-0418">Kinase</keyword>
<evidence type="ECO:0000256" key="8">
    <source>
        <dbReference type="ARBA" id="ARBA00022837"/>
    </source>
</evidence>
<evidence type="ECO:0000256" key="4">
    <source>
        <dbReference type="ARBA" id="ARBA00022679"/>
    </source>
</evidence>
<comment type="cofactor">
    <cofactor evidence="1">
        <name>Mg(2+)</name>
        <dbReference type="ChEBI" id="CHEBI:18420"/>
    </cofactor>
</comment>
<dbReference type="SUPFAM" id="SSF47473">
    <property type="entry name" value="EF-hand"/>
    <property type="match status" value="1"/>
</dbReference>
<dbReference type="SMART" id="SM00220">
    <property type="entry name" value="S_TKc"/>
    <property type="match status" value="1"/>
</dbReference>
<evidence type="ECO:0000256" key="9">
    <source>
        <dbReference type="ARBA" id="ARBA00022840"/>
    </source>
</evidence>
<dbReference type="SMART" id="SM00054">
    <property type="entry name" value="EFh"/>
    <property type="match status" value="4"/>
</dbReference>
<dbReference type="InterPro" id="IPR017441">
    <property type="entry name" value="Protein_kinase_ATP_BS"/>
</dbReference>
<dbReference type="AlphaFoldDB" id="A0A7J6N4M0"/>
<dbReference type="Proteomes" id="UP000591131">
    <property type="component" value="Unassembled WGS sequence"/>
</dbReference>
<dbReference type="PROSITE" id="PS50222">
    <property type="entry name" value="EF_HAND_2"/>
    <property type="match status" value="3"/>
</dbReference>
<dbReference type="PROSITE" id="PS50011">
    <property type="entry name" value="PROTEIN_KINASE_DOM"/>
    <property type="match status" value="1"/>
</dbReference>
<dbReference type="PROSITE" id="PS00107">
    <property type="entry name" value="PROTEIN_KINASE_ATP"/>
    <property type="match status" value="1"/>
</dbReference>
<dbReference type="OrthoDB" id="40902at2759"/>
<feature type="domain" description="EF-hand" evidence="14">
    <location>
        <begin position="439"/>
        <end position="474"/>
    </location>
</feature>
<evidence type="ECO:0000256" key="3">
    <source>
        <dbReference type="ARBA" id="ARBA00022527"/>
    </source>
</evidence>
<dbReference type="EMBL" id="JAAPAO010000006">
    <property type="protein sequence ID" value="KAF4677891.1"/>
    <property type="molecule type" value="Genomic_DNA"/>
</dbReference>
<dbReference type="Gene3D" id="3.30.200.20">
    <property type="entry name" value="Phosphorylase Kinase, domain 1"/>
    <property type="match status" value="1"/>
</dbReference>
<gene>
    <name evidence="15" type="ORF">FOL47_008956</name>
</gene>
<reference evidence="15 16" key="1">
    <citation type="submission" date="2020-04" db="EMBL/GenBank/DDBJ databases">
        <title>Perkinsus chesapeaki whole genome sequence.</title>
        <authorList>
            <person name="Bogema D.R."/>
        </authorList>
    </citation>
    <scope>NUCLEOTIDE SEQUENCE [LARGE SCALE GENOMIC DNA]</scope>
    <source>
        <strain evidence="15">ATCC PRA-425</strain>
    </source>
</reference>
<dbReference type="FunFam" id="1.10.238.10:FF:000003">
    <property type="entry name" value="Calmodulin A"/>
    <property type="match status" value="1"/>
</dbReference>
<evidence type="ECO:0000256" key="12">
    <source>
        <dbReference type="SAM" id="MobiDB-lite"/>
    </source>
</evidence>
<dbReference type="FunFam" id="1.10.510.10:FF:000571">
    <property type="entry name" value="Maternal embryonic leucine zipper kinase"/>
    <property type="match status" value="1"/>
</dbReference>